<reference evidence="2" key="1">
    <citation type="journal article" date="2023" name="Nat. Plants">
        <title>Single-cell RNA sequencing provides a high-resolution roadmap for understanding the multicellular compartmentation of specialized metabolism.</title>
        <authorList>
            <person name="Sun S."/>
            <person name="Shen X."/>
            <person name="Li Y."/>
            <person name="Li Y."/>
            <person name="Wang S."/>
            <person name="Li R."/>
            <person name="Zhang H."/>
            <person name="Shen G."/>
            <person name="Guo B."/>
            <person name="Wei J."/>
            <person name="Xu J."/>
            <person name="St-Pierre B."/>
            <person name="Chen S."/>
            <person name="Sun C."/>
        </authorList>
    </citation>
    <scope>NUCLEOTIDE SEQUENCE [LARGE SCALE GENOMIC DNA]</scope>
</reference>
<sequence>MMSMTPDHYRKVGTGVAPASPAPFLTPRPEKRRPDSRGSEWNSNRQDKDREVNVQVLLRCRPLSEEEQRLNVPRAVTCNDSKREVTVLQNVANKQVDRVFTFDKVFGPKAQQRSIYDQAISPIVNDVLEGFNCTVFAYGQTGTGKTYTMEGGMRNKGGDLPAEAGVIPRAVRQIFDALEGQNADYSMKVTFLELYNEEITDLLAPEDVPKSMEERPRKPISLMEDSRGCVVVRGLEEETVYSANEIYSLLERGAARRRIADTLLNKRSSRSHSVFSITIHVKESAVGDEDLMKCGKLNLVDLAGSENISRSGAREGRAREAGEINKSLLTLGRVINALVEHSVHVPYRDSKLTRILRDSLGGRTKTCIIATISPSAHCLEETLSTLDYAYRAKNIKNKPEANQKFSKAVLLKDIYLEIERMKQDVRAAREKNGIYISNERFLQDEAERKAKNEKIEQLEIDLNTSLKQVEKFQELYQSEQEEKLNVQNELKDCKLNLENQTKTLEDLQEKYDLITSSLQEKELIICKLKQSESCLVECAKDMQISLTKASEDITALFAKLEKKDKLESENQVLLLAFGSRLDQSLKDLHRTVLSSVAQQQQQLRCMQEHINTFLASKCDVTERMNSKIKKMKETCTSATETFTKLADSLQTKASSDMEEIKFVISNQANALENFLRTISVDAKDIISDIQRSVDEQRQLVAFSIQQHEEGMHRSLVSAQEISGATVNFFTDILMHTSTLTQVLEEYKTNKFQQLKSFERMFKEEALRDEQLAKEKIAGILASLTAKKTTMVSEASKKIEEVCLLENNRILQELSNMQTASVNAKKELNGYVEKVTNSYLEGTFLSAESKTTMEDCLLECSNKVACADQQHVDAQFGLNSIVKNIRAEIESVVRESIIANNSAHEELMSNSSSTSSKLETQSQSLVDFVNDSLMLDKENEKEIQSMSNICMNQLNILRENHSEWISNIQSKAEQYLLKEYLVDQNTDMVPEKRNLRIPSVTSIEEMKTPPYIINSEGKPKWTPAGKISRQQPYYELSPIRIPFGDVN</sequence>
<proteinExistence type="predicted"/>
<evidence type="ECO:0000313" key="2">
    <source>
        <dbReference type="Proteomes" id="UP001060085"/>
    </source>
</evidence>
<dbReference type="Proteomes" id="UP001060085">
    <property type="component" value="Linkage Group LG01"/>
</dbReference>
<comment type="caution">
    <text evidence="1">The sequence shown here is derived from an EMBL/GenBank/DDBJ whole genome shotgun (WGS) entry which is preliminary data.</text>
</comment>
<gene>
    <name evidence="1" type="ORF">M9H77_03482</name>
</gene>
<organism evidence="1 2">
    <name type="scientific">Catharanthus roseus</name>
    <name type="common">Madagascar periwinkle</name>
    <name type="synonym">Vinca rosea</name>
    <dbReference type="NCBI Taxonomy" id="4058"/>
    <lineage>
        <taxon>Eukaryota</taxon>
        <taxon>Viridiplantae</taxon>
        <taxon>Streptophyta</taxon>
        <taxon>Embryophyta</taxon>
        <taxon>Tracheophyta</taxon>
        <taxon>Spermatophyta</taxon>
        <taxon>Magnoliopsida</taxon>
        <taxon>eudicotyledons</taxon>
        <taxon>Gunneridae</taxon>
        <taxon>Pentapetalae</taxon>
        <taxon>asterids</taxon>
        <taxon>lamiids</taxon>
        <taxon>Gentianales</taxon>
        <taxon>Apocynaceae</taxon>
        <taxon>Rauvolfioideae</taxon>
        <taxon>Vinceae</taxon>
        <taxon>Catharanthinae</taxon>
        <taxon>Catharanthus</taxon>
    </lineage>
</organism>
<accession>A0ACC0CBJ9</accession>
<protein>
    <submittedName>
        <fullName evidence="1">Uncharacterized protein</fullName>
    </submittedName>
</protein>
<keyword evidence="2" id="KW-1185">Reference proteome</keyword>
<dbReference type="EMBL" id="CM044701">
    <property type="protein sequence ID" value="KAI5682254.1"/>
    <property type="molecule type" value="Genomic_DNA"/>
</dbReference>
<evidence type="ECO:0000313" key="1">
    <source>
        <dbReference type="EMBL" id="KAI5682254.1"/>
    </source>
</evidence>
<name>A0ACC0CBJ9_CATRO</name>